<dbReference type="InterPro" id="IPR029058">
    <property type="entry name" value="AB_hydrolase_fold"/>
</dbReference>
<feature type="domain" description="Fungal lipase-type" evidence="4">
    <location>
        <begin position="803"/>
        <end position="902"/>
    </location>
</feature>
<feature type="compositionally biased region" description="Polar residues" evidence="1">
    <location>
        <begin position="643"/>
        <end position="655"/>
    </location>
</feature>
<dbReference type="EMBL" id="CYKH01000405">
    <property type="protein sequence ID" value="CUF78590.1"/>
    <property type="molecule type" value="Genomic_DNA"/>
</dbReference>
<keyword evidence="3" id="KW-0732">Signal</keyword>
<keyword evidence="2" id="KW-0472">Membrane</keyword>
<feature type="compositionally biased region" description="Basic and acidic residues" evidence="1">
    <location>
        <begin position="597"/>
        <end position="614"/>
    </location>
</feature>
<feature type="domain" description="Fungal lipase-type" evidence="4">
    <location>
        <begin position="951"/>
        <end position="998"/>
    </location>
</feature>
<name>A0A0S4ITM3_BODSA</name>
<protein>
    <submittedName>
        <fullName evidence="5">Lipase, putative</fullName>
    </submittedName>
</protein>
<feature type="chain" id="PRO_5006621526" evidence="3">
    <location>
        <begin position="19"/>
        <end position="1109"/>
    </location>
</feature>
<sequence>MLATYLLLLVVMSKHALADTTKYSLFDPSIPVDGRDWFGWVAVLRCAMRTESVVTSKSVWRRQPMIVKSSILNLIALMIVCDPLVGAFALAPQNAFLQFWSLHLMPWLRFTWMVGTTSWVTACVITSGDRGYIYADPRCVIEESSATTSPAVFELADGCGEGGQATSNHNNSNTRTNGAATKVRRKRSTTFKILIALTFFPSALYLASVIAASLAGQPSEPAAFGTGHGMRMMGSAIGMELWGPITLLAAAGFYRRTLYARFPNGVDECDEVSAFGVPSARNQGRVFVVAVRFLLPYCVWTSLFMAGSYFGVLLVVTSLLPSYYNGHLVEVLVCVLLGWTVALSLVPLRKSLLSHPPRPCTFPAPPESTTTTPFNAAPPSSPSSADPSSQQLRSFQQPLGSHHHSTPLLLQQQQHQQYSQPLPRQQQLLSSYRFEPSVPLWCQIPWTEEYLVNLKTGLVPNCGYAFQSEVQEMIFDNIQRNFIPPPTAIHQSSVLSTKRSFFCWETAVRALNMSKEAYNLIEGGRDISHLASTEVYEQSFCEKCITNRCCCCCFGGGCGGCGGCGDNDVDVTGDGDESATTDVIRGIDDEERDDEAEERHRQRDNNDGRFDLRASRSSRRFTEVSAVARASRQSVANRRQRTESQIFDSRQQSSYAPELNNEGHGGGPLNRQEDEASENSSPAPLARQDTGAPPSSSNSTSMGPGEAGDSNNGNPDRHLNNDSPPKSMTGTSSPTSNNAAANSSSGLPKQSLAAIEERPTKRNQIDVTRYGYELVKVLDVFGVRVVIAATPPGTTGRHPHLCISFRGTVNLRNALTDANARMLEHPEMLGGAEVHRGFWLAFEKLLPALVATLQEFFLLTPDSTCSATGERLSWTTGLTSILCTGHSLGGALAMLCAYSCTRGTLHRDVFSRLPFFFPPTAPHQQQQQQPPQHFSQAPPLQYFQSHQASQPQPPTARVRCYTFGSPRLGNAYLSHVYNIAVPETYRIINENDIVARVGLCWQEHAGREVRMNRDGDAMIEGTYLETDYTLTKGVGSSIKNHYLIRYGNSMDNCLCSRNLKMLSPDCCSFLMIHLDEERGGGEEVSGALVSSPQTLAHHDDFSEDGGDAR</sequence>
<dbReference type="Pfam" id="PF01764">
    <property type="entry name" value="Lipase_3"/>
    <property type="match status" value="2"/>
</dbReference>
<feature type="compositionally biased region" description="Basic and acidic residues" evidence="1">
    <location>
        <begin position="1096"/>
        <end position="1109"/>
    </location>
</feature>
<dbReference type="PANTHER" id="PTHR45856">
    <property type="entry name" value="ALPHA/BETA-HYDROLASES SUPERFAMILY PROTEIN"/>
    <property type="match status" value="1"/>
</dbReference>
<evidence type="ECO:0000313" key="6">
    <source>
        <dbReference type="Proteomes" id="UP000051952"/>
    </source>
</evidence>
<dbReference type="InterPro" id="IPR051218">
    <property type="entry name" value="Sec_MonoDiacylglyc_Lipase"/>
</dbReference>
<feature type="compositionally biased region" description="Polar residues" evidence="1">
    <location>
        <begin position="390"/>
        <end position="399"/>
    </location>
</feature>
<gene>
    <name evidence="5" type="ORF">BSAL_65710</name>
</gene>
<dbReference type="InterPro" id="IPR002921">
    <property type="entry name" value="Fungal_lipase-type"/>
</dbReference>
<keyword evidence="2" id="KW-1133">Transmembrane helix</keyword>
<feature type="transmembrane region" description="Helical" evidence="2">
    <location>
        <begin position="193"/>
        <end position="215"/>
    </location>
</feature>
<feature type="region of interest" description="Disordered" evidence="1">
    <location>
        <begin position="1082"/>
        <end position="1109"/>
    </location>
</feature>
<dbReference type="AlphaFoldDB" id="A0A0S4ITM3"/>
<evidence type="ECO:0000256" key="2">
    <source>
        <dbReference type="SAM" id="Phobius"/>
    </source>
</evidence>
<organism evidence="5 6">
    <name type="scientific">Bodo saltans</name>
    <name type="common">Flagellated protozoan</name>
    <dbReference type="NCBI Taxonomy" id="75058"/>
    <lineage>
        <taxon>Eukaryota</taxon>
        <taxon>Discoba</taxon>
        <taxon>Euglenozoa</taxon>
        <taxon>Kinetoplastea</taxon>
        <taxon>Metakinetoplastina</taxon>
        <taxon>Eubodonida</taxon>
        <taxon>Bodonidae</taxon>
        <taxon>Bodo</taxon>
    </lineage>
</organism>
<dbReference type="CDD" id="cd00519">
    <property type="entry name" value="Lipase_3"/>
    <property type="match status" value="1"/>
</dbReference>
<evidence type="ECO:0000256" key="1">
    <source>
        <dbReference type="SAM" id="MobiDB-lite"/>
    </source>
</evidence>
<feature type="region of interest" description="Disordered" evidence="1">
    <location>
        <begin position="360"/>
        <end position="403"/>
    </location>
</feature>
<feature type="transmembrane region" description="Helical" evidence="2">
    <location>
        <begin position="71"/>
        <end position="90"/>
    </location>
</feature>
<dbReference type="PANTHER" id="PTHR45856:SF11">
    <property type="entry name" value="FUNGAL LIPASE-LIKE DOMAIN-CONTAINING PROTEIN"/>
    <property type="match status" value="1"/>
</dbReference>
<feature type="compositionally biased region" description="Low complexity" evidence="1">
    <location>
        <begin position="624"/>
        <end position="637"/>
    </location>
</feature>
<evidence type="ECO:0000313" key="5">
    <source>
        <dbReference type="EMBL" id="CUF78590.1"/>
    </source>
</evidence>
<feature type="transmembrane region" description="Helical" evidence="2">
    <location>
        <begin position="110"/>
        <end position="128"/>
    </location>
</feature>
<proteinExistence type="predicted"/>
<evidence type="ECO:0000259" key="4">
    <source>
        <dbReference type="Pfam" id="PF01764"/>
    </source>
</evidence>
<keyword evidence="6" id="KW-1185">Reference proteome</keyword>
<dbReference type="Proteomes" id="UP000051952">
    <property type="component" value="Unassembled WGS sequence"/>
</dbReference>
<evidence type="ECO:0000256" key="3">
    <source>
        <dbReference type="SAM" id="SignalP"/>
    </source>
</evidence>
<feature type="region of interest" description="Disordered" evidence="1">
    <location>
        <begin position="575"/>
        <end position="757"/>
    </location>
</feature>
<dbReference type="VEuPathDB" id="TriTrypDB:BSAL_65710"/>
<dbReference type="SUPFAM" id="SSF53474">
    <property type="entry name" value="alpha/beta-Hydrolases"/>
    <property type="match status" value="1"/>
</dbReference>
<feature type="signal peptide" evidence="3">
    <location>
        <begin position="1"/>
        <end position="18"/>
    </location>
</feature>
<feature type="compositionally biased region" description="Low complexity" evidence="1">
    <location>
        <begin position="729"/>
        <end position="746"/>
    </location>
</feature>
<accession>A0A0S4ITM3</accession>
<feature type="transmembrane region" description="Helical" evidence="2">
    <location>
        <begin position="294"/>
        <end position="316"/>
    </location>
</feature>
<dbReference type="GO" id="GO:0006629">
    <property type="term" value="P:lipid metabolic process"/>
    <property type="evidence" value="ECO:0007669"/>
    <property type="project" value="InterPro"/>
</dbReference>
<keyword evidence="2" id="KW-0812">Transmembrane</keyword>
<feature type="compositionally biased region" description="Polar residues" evidence="1">
    <location>
        <begin position="693"/>
        <end position="702"/>
    </location>
</feature>
<reference evidence="6" key="1">
    <citation type="submission" date="2015-09" db="EMBL/GenBank/DDBJ databases">
        <authorList>
            <consortium name="Pathogen Informatics"/>
        </authorList>
    </citation>
    <scope>NUCLEOTIDE SEQUENCE [LARGE SCALE GENOMIC DNA]</scope>
    <source>
        <strain evidence="6">Lake Konstanz</strain>
    </source>
</reference>
<feature type="compositionally biased region" description="Low complexity" evidence="1">
    <location>
        <begin position="368"/>
        <end position="389"/>
    </location>
</feature>
<dbReference type="Gene3D" id="3.40.50.1820">
    <property type="entry name" value="alpha/beta hydrolase"/>
    <property type="match status" value="1"/>
</dbReference>
<feature type="transmembrane region" description="Helical" evidence="2">
    <location>
        <begin position="235"/>
        <end position="254"/>
    </location>
</feature>
<dbReference type="OrthoDB" id="438440at2759"/>